<evidence type="ECO:0000256" key="6">
    <source>
        <dbReference type="ARBA" id="ARBA00023210"/>
    </source>
</evidence>
<evidence type="ECO:0000256" key="4">
    <source>
        <dbReference type="ARBA" id="ARBA00023054"/>
    </source>
</evidence>
<keyword evidence="7 8" id="KW-0131">Cell cycle</keyword>
<feature type="coiled-coil region" evidence="8">
    <location>
        <begin position="98"/>
        <end position="211"/>
    </location>
</feature>
<dbReference type="InterPro" id="IPR010379">
    <property type="entry name" value="EzrA"/>
</dbReference>
<feature type="topological domain" description="Cytoplasmic" evidence="8">
    <location>
        <begin position="22"/>
        <end position="572"/>
    </location>
</feature>
<dbReference type="Pfam" id="PF06160">
    <property type="entry name" value="EzrA"/>
    <property type="match status" value="1"/>
</dbReference>
<dbReference type="RefSeq" id="WP_263062081.1">
    <property type="nucleotide sequence ID" value="NZ_JAOUSE010000045.1"/>
</dbReference>
<name>A0ABT2WIG3_9BACI</name>
<comment type="similarity">
    <text evidence="8">Belongs to the EzrA family.</text>
</comment>
<evidence type="ECO:0000256" key="7">
    <source>
        <dbReference type="ARBA" id="ARBA00023306"/>
    </source>
</evidence>
<comment type="caution">
    <text evidence="9">The sequence shown here is derived from an EMBL/GenBank/DDBJ whole genome shotgun (WGS) entry which is preliminary data.</text>
</comment>
<reference evidence="9 10" key="1">
    <citation type="submission" date="2022-10" db="EMBL/GenBank/DDBJ databases">
        <title>Description of Fervidibacillus gen. nov. in the family Fervidibacillaceae fam. nov. with two species, Fervidibacillus albus sp. nov., and Fervidibacillus halotolerans sp. nov., isolated from tidal flat sediments.</title>
        <authorList>
            <person name="Kwon K.K."/>
            <person name="Yang S.-H."/>
        </authorList>
    </citation>
    <scope>NUCLEOTIDE SEQUENCE [LARGE SCALE GENOMIC DNA]</scope>
    <source>
        <strain evidence="9 10">DSM 23332</strain>
    </source>
</reference>
<keyword evidence="4 8" id="KW-0175">Coiled coil</keyword>
<dbReference type="Proteomes" id="UP001208656">
    <property type="component" value="Unassembled WGS sequence"/>
</dbReference>
<evidence type="ECO:0000256" key="3">
    <source>
        <dbReference type="ARBA" id="ARBA00022989"/>
    </source>
</evidence>
<dbReference type="NCBIfam" id="NF003413">
    <property type="entry name" value="PRK04778.1-7"/>
    <property type="match status" value="1"/>
</dbReference>
<evidence type="ECO:0000313" key="9">
    <source>
        <dbReference type="EMBL" id="MCU9595256.1"/>
    </source>
</evidence>
<protein>
    <recommendedName>
        <fullName evidence="8">Septation ring formation regulator EzrA</fullName>
    </recommendedName>
</protein>
<keyword evidence="2 8" id="KW-0812">Transmembrane</keyword>
<proteinExistence type="inferred from homology"/>
<evidence type="ECO:0000313" key="10">
    <source>
        <dbReference type="Proteomes" id="UP001208656"/>
    </source>
</evidence>
<dbReference type="EMBL" id="JAOUSE010000045">
    <property type="protein sequence ID" value="MCU9595256.1"/>
    <property type="molecule type" value="Genomic_DNA"/>
</dbReference>
<evidence type="ECO:0000256" key="8">
    <source>
        <dbReference type="HAMAP-Rule" id="MF_00728"/>
    </source>
</evidence>
<keyword evidence="6 8" id="KW-0717">Septation</keyword>
<evidence type="ECO:0000256" key="2">
    <source>
        <dbReference type="ARBA" id="ARBA00022692"/>
    </source>
</evidence>
<feature type="topological domain" description="Extracellular" evidence="8">
    <location>
        <begin position="1"/>
        <end position="2"/>
    </location>
</feature>
<feature type="coiled-coil region" evidence="8">
    <location>
        <begin position="376"/>
        <end position="424"/>
    </location>
</feature>
<keyword evidence="5 8" id="KW-0472">Membrane</keyword>
<comment type="subcellular location">
    <subcellularLocation>
        <location evidence="8">Cell membrane</location>
        <topology evidence="8">Single-pass membrane protein</topology>
    </subcellularLocation>
    <text evidence="8">Colocalized with FtsZ to the nascent septal site.</text>
</comment>
<feature type="coiled-coil region" evidence="8">
    <location>
        <begin position="249"/>
        <end position="276"/>
    </location>
</feature>
<keyword evidence="8" id="KW-1003">Cell membrane</keyword>
<organism evidence="9 10">
    <name type="scientific">Pallidibacillus thermolactis</name>
    <dbReference type="NCBI Taxonomy" id="251051"/>
    <lineage>
        <taxon>Bacteria</taxon>
        <taxon>Bacillati</taxon>
        <taxon>Bacillota</taxon>
        <taxon>Bacilli</taxon>
        <taxon>Bacillales</taxon>
        <taxon>Bacillaceae</taxon>
        <taxon>Pallidibacillus</taxon>
    </lineage>
</organism>
<accession>A0ABT2WIG3</accession>
<evidence type="ECO:0000256" key="1">
    <source>
        <dbReference type="ARBA" id="ARBA00022618"/>
    </source>
</evidence>
<gene>
    <name evidence="8 9" type="primary">ezrA</name>
    <name evidence="9" type="ORF">OEV82_12480</name>
</gene>
<comment type="function">
    <text evidence="8">Negative regulator of FtsZ ring formation; modulates the frequency and position of FtsZ ring formation. Inhibits FtsZ ring formation at polar sites. Interacts either with FtsZ or with one of its binding partners to promote depolymerization.</text>
</comment>
<keyword evidence="3 8" id="KW-1133">Transmembrane helix</keyword>
<sequence>MIFIIGLILLLITLYIIGFFTKKKYYSYIDKLEAWKIETMNRPVMDEVGKIKQLHMEGEAEEYFEKWRSTWDTVVTVELPNTEELLYEAEEFVDKYRFKRAKLTFEQIESMLEEANQKVDKMLEELKKIIESEEKNREEISEIKEQHKNLKKEILARRHAFGNASQLLEESIDKLRVDIEQFETETKGGNYLTAREIVIKVEEELNTLKEKMENIPILLNECLHVIPAQCKELKNGVQDMKSEGYHLDHLKIEEGVESLEEQIKEYVELLEKTEINNVSEGIEEIKLQLDTYYDLLENEVSAKHFVLGKRNQVKVSLDKVETVNAELVNEVEEVKLSYQLNNEDEEMIYQMTEKIELMKKAAVFLIEEEKINESAYSIVKEKMETILQDIAEVEKNQKEMKEKLETLRKDEYEAREKIAQLKRKINDTSNLVKRSNVPGIPEDIETYFQDAHSAIQDCFTYLNETPLRMEMVQDSLSTAEEKVLTLYNQVVEMVENVYFIEKIIQYGNRYRSGNANIQLRLTIAEDAFRNYDYHKALEEAAAAVEEAEPGAIKRIEELLNEELKEKEQKDFE</sequence>
<dbReference type="HAMAP" id="MF_00728">
    <property type="entry name" value="EzrA"/>
    <property type="match status" value="1"/>
</dbReference>
<evidence type="ECO:0000256" key="5">
    <source>
        <dbReference type="ARBA" id="ARBA00023136"/>
    </source>
</evidence>
<keyword evidence="1 8" id="KW-0132">Cell division</keyword>
<keyword evidence="10" id="KW-1185">Reference proteome</keyword>